<name>A0A0D0BXH5_9AGAR</name>
<feature type="compositionally biased region" description="Low complexity" evidence="1">
    <location>
        <begin position="57"/>
        <end position="66"/>
    </location>
</feature>
<organism evidence="2 3">
    <name type="scientific">Collybiopsis luxurians FD-317 M1</name>
    <dbReference type="NCBI Taxonomy" id="944289"/>
    <lineage>
        <taxon>Eukaryota</taxon>
        <taxon>Fungi</taxon>
        <taxon>Dikarya</taxon>
        <taxon>Basidiomycota</taxon>
        <taxon>Agaricomycotina</taxon>
        <taxon>Agaricomycetes</taxon>
        <taxon>Agaricomycetidae</taxon>
        <taxon>Agaricales</taxon>
        <taxon>Marasmiineae</taxon>
        <taxon>Omphalotaceae</taxon>
        <taxon>Collybiopsis</taxon>
        <taxon>Collybiopsis luxurians</taxon>
    </lineage>
</organism>
<feature type="region of interest" description="Disordered" evidence="1">
    <location>
        <begin position="33"/>
        <end position="69"/>
    </location>
</feature>
<dbReference type="HOGENOM" id="CLU_1627239_0_0_1"/>
<reference evidence="2 3" key="1">
    <citation type="submission" date="2014-04" db="EMBL/GenBank/DDBJ databases">
        <title>Evolutionary Origins and Diversification of the Mycorrhizal Mutualists.</title>
        <authorList>
            <consortium name="DOE Joint Genome Institute"/>
            <consortium name="Mycorrhizal Genomics Consortium"/>
            <person name="Kohler A."/>
            <person name="Kuo A."/>
            <person name="Nagy L.G."/>
            <person name="Floudas D."/>
            <person name="Copeland A."/>
            <person name="Barry K.W."/>
            <person name="Cichocki N."/>
            <person name="Veneault-Fourrey C."/>
            <person name="LaButti K."/>
            <person name="Lindquist E.A."/>
            <person name="Lipzen A."/>
            <person name="Lundell T."/>
            <person name="Morin E."/>
            <person name="Murat C."/>
            <person name="Riley R."/>
            <person name="Ohm R."/>
            <person name="Sun H."/>
            <person name="Tunlid A."/>
            <person name="Henrissat B."/>
            <person name="Grigoriev I.V."/>
            <person name="Hibbett D.S."/>
            <person name="Martin F."/>
        </authorList>
    </citation>
    <scope>NUCLEOTIDE SEQUENCE [LARGE SCALE GENOMIC DNA]</scope>
    <source>
        <strain evidence="2 3">FD-317 M1</strain>
    </source>
</reference>
<accession>A0A0D0BXH5</accession>
<evidence type="ECO:0000313" key="2">
    <source>
        <dbReference type="EMBL" id="KIK50182.1"/>
    </source>
</evidence>
<sequence>MVTFSDALQHFRRKFASIIAPDEQINISKVKFEDVSAQSHPKSSQRKALPSTIRSYQPVPSSVQSSFTPNLQTPDAYLPYAMSPYPYPHFASLLPLQPSLHSQPFPGEQTFVPSQAPSTRANPVLPSKNPQSAQPVGQSVHTSDSDSPVGHSISQPFLSVVAL</sequence>
<evidence type="ECO:0000256" key="1">
    <source>
        <dbReference type="SAM" id="MobiDB-lite"/>
    </source>
</evidence>
<feature type="region of interest" description="Disordered" evidence="1">
    <location>
        <begin position="101"/>
        <end position="155"/>
    </location>
</feature>
<evidence type="ECO:0000313" key="3">
    <source>
        <dbReference type="Proteomes" id="UP000053593"/>
    </source>
</evidence>
<gene>
    <name evidence="2" type="ORF">GYMLUDRAFT_253198</name>
</gene>
<dbReference type="EMBL" id="KN834922">
    <property type="protein sequence ID" value="KIK50182.1"/>
    <property type="molecule type" value="Genomic_DNA"/>
</dbReference>
<keyword evidence="3" id="KW-1185">Reference proteome</keyword>
<dbReference type="Proteomes" id="UP000053593">
    <property type="component" value="Unassembled WGS sequence"/>
</dbReference>
<dbReference type="AlphaFoldDB" id="A0A0D0BXH5"/>
<proteinExistence type="predicted"/>
<feature type="compositionally biased region" description="Polar residues" evidence="1">
    <location>
        <begin position="111"/>
        <end position="121"/>
    </location>
</feature>
<feature type="compositionally biased region" description="Polar residues" evidence="1">
    <location>
        <begin position="128"/>
        <end position="155"/>
    </location>
</feature>
<protein>
    <submittedName>
        <fullName evidence="2">Uncharacterized protein</fullName>
    </submittedName>
</protein>